<sequence>MFKNDYERLAYYYEKGWAKEPQLRQYVQFGVITNDELEAIINNN</sequence>
<dbReference type="InterPro" id="IPR010022">
    <property type="entry name" value="XkdX"/>
</dbReference>
<dbReference type="Pfam" id="PF09693">
    <property type="entry name" value="Phage_XkdX"/>
    <property type="match status" value="1"/>
</dbReference>
<protein>
    <recommendedName>
        <fullName evidence="3">XkdX family protein</fullName>
    </recommendedName>
</protein>
<dbReference type="OrthoDB" id="2662405at2"/>
<proteinExistence type="predicted"/>
<dbReference type="Proteomes" id="UP000190188">
    <property type="component" value="Unassembled WGS sequence"/>
</dbReference>
<dbReference type="EMBL" id="MSZX01000002">
    <property type="protein sequence ID" value="OPA80231.1"/>
    <property type="molecule type" value="Genomic_DNA"/>
</dbReference>
<evidence type="ECO:0000313" key="1">
    <source>
        <dbReference type="EMBL" id="OPA80231.1"/>
    </source>
</evidence>
<dbReference type="STRING" id="1324314.BVG16_05665"/>
<keyword evidence="2" id="KW-1185">Reference proteome</keyword>
<evidence type="ECO:0008006" key="3">
    <source>
        <dbReference type="Google" id="ProtNLM"/>
    </source>
</evidence>
<evidence type="ECO:0000313" key="2">
    <source>
        <dbReference type="Proteomes" id="UP000190188"/>
    </source>
</evidence>
<name>A0A1T2XK40_9BACL</name>
<gene>
    <name evidence="1" type="ORF">BVG16_05665</name>
</gene>
<accession>A0A1T2XK40</accession>
<comment type="caution">
    <text evidence="1">The sequence shown here is derived from an EMBL/GenBank/DDBJ whole genome shotgun (WGS) entry which is preliminary data.</text>
</comment>
<organism evidence="1 2">
    <name type="scientific">Paenibacillus selenitireducens</name>
    <dbReference type="NCBI Taxonomy" id="1324314"/>
    <lineage>
        <taxon>Bacteria</taxon>
        <taxon>Bacillati</taxon>
        <taxon>Bacillota</taxon>
        <taxon>Bacilli</taxon>
        <taxon>Bacillales</taxon>
        <taxon>Paenibacillaceae</taxon>
        <taxon>Paenibacillus</taxon>
    </lineage>
</organism>
<dbReference type="AlphaFoldDB" id="A0A1T2XK40"/>
<reference evidence="1 2" key="1">
    <citation type="submission" date="2017-01" db="EMBL/GenBank/DDBJ databases">
        <title>Genome analysis of Paenibacillus selenitrireducens ES3-24.</title>
        <authorList>
            <person name="Xu D."/>
            <person name="Yao R."/>
            <person name="Zheng S."/>
        </authorList>
    </citation>
    <scope>NUCLEOTIDE SEQUENCE [LARGE SCALE GENOMIC DNA]</scope>
    <source>
        <strain evidence="1 2">ES3-24</strain>
    </source>
</reference>
<dbReference type="RefSeq" id="WP_078497578.1">
    <property type="nucleotide sequence ID" value="NZ_MSZX01000002.1"/>
</dbReference>